<dbReference type="AlphaFoldDB" id="A0AAV3SKC8"/>
<reference evidence="1" key="3">
    <citation type="submission" date="2023-12" db="EMBL/GenBank/DDBJ databases">
        <authorList>
            <person name="Sun Q."/>
            <person name="Inoue M."/>
        </authorList>
    </citation>
    <scope>NUCLEOTIDE SEQUENCE</scope>
    <source>
        <strain evidence="1">JCM 12289</strain>
    </source>
</reference>
<dbReference type="RefSeq" id="WP_244705215.1">
    <property type="nucleotide sequence ID" value="NZ_BAAADN010000043.1"/>
</dbReference>
<gene>
    <name evidence="1" type="ORF">GCM10008985_27970</name>
    <name evidence="2" type="ORF">MUK72_07165</name>
</gene>
<dbReference type="EMBL" id="CP095005">
    <property type="protein sequence ID" value="UOO96477.1"/>
    <property type="molecule type" value="Genomic_DNA"/>
</dbReference>
<evidence type="ECO:0000313" key="3">
    <source>
        <dbReference type="Proteomes" id="UP000830542"/>
    </source>
</evidence>
<dbReference type="PANTHER" id="PTHR37460:SF1">
    <property type="entry name" value="ENDONUCLEASE III"/>
    <property type="match status" value="1"/>
</dbReference>
<organism evidence="1 4">
    <name type="scientific">Halococcus dombrowskii</name>
    <dbReference type="NCBI Taxonomy" id="179637"/>
    <lineage>
        <taxon>Archaea</taxon>
        <taxon>Methanobacteriati</taxon>
        <taxon>Methanobacteriota</taxon>
        <taxon>Stenosarchaea group</taxon>
        <taxon>Halobacteria</taxon>
        <taxon>Halobacteriales</taxon>
        <taxon>Halococcaceae</taxon>
        <taxon>Halococcus</taxon>
    </lineage>
</organism>
<sequence length="137" mass="14799">MLGGTYTLLVAMSERTTITVGALGEHVFEPGWYAYTGSAFGTGGFARIERHRAVDDGENDTRHWHIDYLLGHAETTIAAVARTVEADIECVVADALPGQPVPEFGASDCDCGSHLAFAPDRERLWRAVQGAHRAFAP</sequence>
<name>A0AAV3SKC8_HALDO</name>
<evidence type="ECO:0000313" key="4">
    <source>
        <dbReference type="Proteomes" id="UP001500962"/>
    </source>
</evidence>
<evidence type="ECO:0000313" key="2">
    <source>
        <dbReference type="EMBL" id="UOO96477.1"/>
    </source>
</evidence>
<keyword evidence="3" id="KW-1185">Reference proteome</keyword>
<dbReference type="InterPro" id="IPR002837">
    <property type="entry name" value="DUF123"/>
</dbReference>
<dbReference type="Proteomes" id="UP001500962">
    <property type="component" value="Unassembled WGS sequence"/>
</dbReference>
<dbReference type="EMBL" id="BAAADN010000043">
    <property type="protein sequence ID" value="GAA0469314.1"/>
    <property type="molecule type" value="Genomic_DNA"/>
</dbReference>
<dbReference type="GeneID" id="71761615"/>
<evidence type="ECO:0000313" key="1">
    <source>
        <dbReference type="EMBL" id="GAA0469314.1"/>
    </source>
</evidence>
<dbReference type="Proteomes" id="UP000830542">
    <property type="component" value="Chromosome"/>
</dbReference>
<proteinExistence type="predicted"/>
<protein>
    <submittedName>
        <fullName evidence="1">DUF123 domain-containing protein</fullName>
    </submittedName>
    <submittedName>
        <fullName evidence="2">GIY-YIG nuclease family protein</fullName>
    </submittedName>
</protein>
<dbReference type="KEGG" id="hdo:MUK72_07165"/>
<dbReference type="CDD" id="cd10441">
    <property type="entry name" value="GIY-YIG_COG1833"/>
    <property type="match status" value="1"/>
</dbReference>
<reference evidence="1" key="1">
    <citation type="journal article" date="2014" name="Int. J. Syst. Evol. Microbiol.">
        <title>Complete genome sequence of Corynebacterium casei LMG S-19264T (=DSM 44701T), isolated from a smear-ripened cheese.</title>
        <authorList>
            <consortium name="US DOE Joint Genome Institute (JGI-PGF)"/>
            <person name="Walter F."/>
            <person name="Albersmeier A."/>
            <person name="Kalinowski J."/>
            <person name="Ruckert C."/>
        </authorList>
    </citation>
    <scope>NUCLEOTIDE SEQUENCE</scope>
    <source>
        <strain evidence="1">JCM 12289</strain>
    </source>
</reference>
<dbReference type="Pfam" id="PF01986">
    <property type="entry name" value="DUF123"/>
    <property type="match status" value="1"/>
</dbReference>
<reference evidence="2" key="2">
    <citation type="submission" date="2022-04" db="EMBL/GenBank/DDBJ databases">
        <title>Sequencing and genomic assembly of Halococcus dombrowskii.</title>
        <authorList>
            <person name="Lim S.W."/>
            <person name="MacLea K.S."/>
        </authorList>
    </citation>
    <scope>NUCLEOTIDE SEQUENCE</scope>
    <source>
        <strain evidence="2">H4</strain>
    </source>
</reference>
<accession>A0AAV3SKC8</accession>
<dbReference type="PANTHER" id="PTHR37460">
    <property type="entry name" value="ENDONUCLEASE III"/>
    <property type="match status" value="1"/>
</dbReference>